<sequence>MREKNKALLCALCCLFTLNNTVEAGHPDSTLLVKHFTSYLSSKQPVSYTESKHIKWKDTEKYQTYVWNAWKSANIQTAEERLISLDSLSDKNKGKWQLPSDLEPHATMPYYYGKKGETKPTDGYPLFIYTHGSGPKEKEWKTGLALGRLFDDAPSVYFIPQIPNEGEYYRWWQKSKQYAWEKLLRQALLSEDINANRVYLFGISEGGYGSQRLASFYADYLAAAGPMAGGEPLKNAPAENCANIAFSLRTGNEDYGFYRNMLTQCVKKEFERLQQLHPSHYKNWIELIPGMAHHIDYRPTPVWMKQFTRNPYPSYFYWEDFEMDGRHRKGFYNLVVNERPEKEGRTCYEMNITDNHIVLNINNVTYETTQKDPRWGIELTFKKHFTPANKGQFTLYLCQELVDLKKPVTVTVNGKEVFKGKVKPDLKHMVNSCATFYDPCRLFPAAIEIIL</sequence>
<evidence type="ECO:0000313" key="2">
    <source>
        <dbReference type="EMBL" id="EJX10119.1"/>
    </source>
</evidence>
<proteinExistence type="predicted"/>
<protein>
    <submittedName>
        <fullName evidence="2">Uncharacterized protein</fullName>
    </submittedName>
</protein>
<evidence type="ECO:0000256" key="1">
    <source>
        <dbReference type="ARBA" id="ARBA00022729"/>
    </source>
</evidence>
<organism evidence="2">
    <name type="scientific">gut metagenome</name>
    <dbReference type="NCBI Taxonomy" id="749906"/>
    <lineage>
        <taxon>unclassified sequences</taxon>
        <taxon>metagenomes</taxon>
        <taxon>organismal metagenomes</taxon>
    </lineage>
</organism>
<dbReference type="PANTHER" id="PTHR43037:SF1">
    <property type="entry name" value="BLL1128 PROTEIN"/>
    <property type="match status" value="1"/>
</dbReference>
<dbReference type="Gene3D" id="3.40.50.1820">
    <property type="entry name" value="alpha/beta hydrolase"/>
    <property type="match status" value="1"/>
</dbReference>
<dbReference type="PANTHER" id="PTHR43037">
    <property type="entry name" value="UNNAMED PRODUCT-RELATED"/>
    <property type="match status" value="1"/>
</dbReference>
<comment type="caution">
    <text evidence="2">The sequence shown here is derived from an EMBL/GenBank/DDBJ whole genome shotgun (WGS) entry which is preliminary data.</text>
</comment>
<keyword evidence="1" id="KW-0732">Signal</keyword>
<dbReference type="InterPro" id="IPR050955">
    <property type="entry name" value="Plant_Biomass_Hydrol_Est"/>
</dbReference>
<dbReference type="AlphaFoldDB" id="J9GQN0"/>
<name>J9GQN0_9ZZZZ</name>
<dbReference type="EMBL" id="AMCI01000250">
    <property type="protein sequence ID" value="EJX10119.1"/>
    <property type="molecule type" value="Genomic_DNA"/>
</dbReference>
<reference evidence="2" key="1">
    <citation type="journal article" date="2012" name="PLoS ONE">
        <title>Gene sets for utilization of primary and secondary nutrition supplies in the distal gut of endangered iberian lynx.</title>
        <authorList>
            <person name="Alcaide M."/>
            <person name="Messina E."/>
            <person name="Richter M."/>
            <person name="Bargiela R."/>
            <person name="Peplies J."/>
            <person name="Huws S.A."/>
            <person name="Newbold C.J."/>
            <person name="Golyshin P.N."/>
            <person name="Simon M.A."/>
            <person name="Lopez G."/>
            <person name="Yakimov M.M."/>
            <person name="Ferrer M."/>
        </authorList>
    </citation>
    <scope>NUCLEOTIDE SEQUENCE</scope>
</reference>
<accession>J9GQN0</accession>
<gene>
    <name evidence="2" type="ORF">EVA_01771</name>
</gene>
<dbReference type="SUPFAM" id="SSF53474">
    <property type="entry name" value="alpha/beta-Hydrolases"/>
    <property type="match status" value="1"/>
</dbReference>
<dbReference type="InterPro" id="IPR029058">
    <property type="entry name" value="AB_hydrolase_fold"/>
</dbReference>